<feature type="chain" id="PRO_5024327002" description="Secreted protein" evidence="1">
    <location>
        <begin position="23"/>
        <end position="57"/>
    </location>
</feature>
<accession>A0A5N6RNK9</accession>
<organism evidence="2 3">
    <name type="scientific">Carpinus fangiana</name>
    <dbReference type="NCBI Taxonomy" id="176857"/>
    <lineage>
        <taxon>Eukaryota</taxon>
        <taxon>Viridiplantae</taxon>
        <taxon>Streptophyta</taxon>
        <taxon>Embryophyta</taxon>
        <taxon>Tracheophyta</taxon>
        <taxon>Spermatophyta</taxon>
        <taxon>Magnoliopsida</taxon>
        <taxon>eudicotyledons</taxon>
        <taxon>Gunneridae</taxon>
        <taxon>Pentapetalae</taxon>
        <taxon>rosids</taxon>
        <taxon>fabids</taxon>
        <taxon>Fagales</taxon>
        <taxon>Betulaceae</taxon>
        <taxon>Carpinus</taxon>
    </lineage>
</organism>
<proteinExistence type="predicted"/>
<dbReference type="AlphaFoldDB" id="A0A5N6RNK9"/>
<evidence type="ECO:0000313" key="2">
    <source>
        <dbReference type="EMBL" id="KAE8099869.1"/>
    </source>
</evidence>
<evidence type="ECO:0000313" key="3">
    <source>
        <dbReference type="Proteomes" id="UP000327013"/>
    </source>
</evidence>
<keyword evidence="1" id="KW-0732">Signal</keyword>
<dbReference type="Proteomes" id="UP000327013">
    <property type="component" value="Chromosome 7"/>
</dbReference>
<evidence type="ECO:0000256" key="1">
    <source>
        <dbReference type="SAM" id="SignalP"/>
    </source>
</evidence>
<sequence length="57" mass="5944">MVYPRPCFSSLVLFCVSRSSLCGPVVSAQPSLGGSGVSLAWVLSEQWSVLLGTILSA</sequence>
<protein>
    <recommendedName>
        <fullName evidence="4">Secreted protein</fullName>
    </recommendedName>
</protein>
<feature type="signal peptide" evidence="1">
    <location>
        <begin position="1"/>
        <end position="22"/>
    </location>
</feature>
<evidence type="ECO:0008006" key="4">
    <source>
        <dbReference type="Google" id="ProtNLM"/>
    </source>
</evidence>
<gene>
    <name evidence="2" type="ORF">FH972_017814</name>
</gene>
<name>A0A5N6RNK9_9ROSI</name>
<reference evidence="2 3" key="1">
    <citation type="submission" date="2019-06" db="EMBL/GenBank/DDBJ databases">
        <title>A chromosomal-level reference genome of Carpinus fangiana (Coryloideae, Betulaceae).</title>
        <authorList>
            <person name="Yang X."/>
            <person name="Wang Z."/>
            <person name="Zhang L."/>
            <person name="Hao G."/>
            <person name="Liu J."/>
            <person name="Yang Y."/>
        </authorList>
    </citation>
    <scope>NUCLEOTIDE SEQUENCE [LARGE SCALE GENOMIC DNA]</scope>
    <source>
        <strain evidence="2">Cfa_2016G</strain>
        <tissue evidence="2">Leaf</tissue>
    </source>
</reference>
<dbReference type="EMBL" id="CM017327">
    <property type="protein sequence ID" value="KAE8099869.1"/>
    <property type="molecule type" value="Genomic_DNA"/>
</dbReference>
<keyword evidence="3" id="KW-1185">Reference proteome</keyword>